<gene>
    <name evidence="8" type="ORF">X975_19347</name>
</gene>
<evidence type="ECO:0000256" key="1">
    <source>
        <dbReference type="ARBA" id="ARBA00009431"/>
    </source>
</evidence>
<dbReference type="AlphaFoldDB" id="A0A087T9Q9"/>
<evidence type="ECO:0000256" key="6">
    <source>
        <dbReference type="ARBA" id="ARBA00023180"/>
    </source>
</evidence>
<dbReference type="OrthoDB" id="443318at2759"/>
<evidence type="ECO:0000256" key="2">
    <source>
        <dbReference type="ARBA" id="ARBA00022645"/>
    </source>
</evidence>
<dbReference type="Proteomes" id="UP000054359">
    <property type="component" value="Unassembled WGS sequence"/>
</dbReference>
<comment type="similarity">
    <text evidence="1 7">Belongs to the peptidase S10 family.</text>
</comment>
<dbReference type="InterPro" id="IPR029058">
    <property type="entry name" value="AB_hydrolase_fold"/>
</dbReference>
<feature type="non-terminal residue" evidence="8">
    <location>
        <position position="469"/>
    </location>
</feature>
<dbReference type="Pfam" id="PF00450">
    <property type="entry name" value="Peptidase_S10"/>
    <property type="match status" value="1"/>
</dbReference>
<keyword evidence="9" id="KW-1185">Reference proteome</keyword>
<feature type="signal peptide" evidence="7">
    <location>
        <begin position="1"/>
        <end position="22"/>
    </location>
</feature>
<dbReference type="PROSITE" id="PS00560">
    <property type="entry name" value="CARBOXYPEPT_SER_HIS"/>
    <property type="match status" value="1"/>
</dbReference>
<name>A0A087T9Q9_STEMI</name>
<dbReference type="Gene3D" id="3.40.50.1820">
    <property type="entry name" value="alpha/beta hydrolase"/>
    <property type="match status" value="1"/>
</dbReference>
<dbReference type="InterPro" id="IPR033124">
    <property type="entry name" value="Ser_caboxypep_his_AS"/>
</dbReference>
<dbReference type="GO" id="GO:0006508">
    <property type="term" value="P:proteolysis"/>
    <property type="evidence" value="ECO:0007669"/>
    <property type="project" value="UniProtKB-KW"/>
</dbReference>
<keyword evidence="5 7" id="KW-0378">Hydrolase</keyword>
<dbReference type="EC" id="3.4.16.-" evidence="7"/>
<accession>A0A087T9Q9</accession>
<evidence type="ECO:0000256" key="5">
    <source>
        <dbReference type="ARBA" id="ARBA00022801"/>
    </source>
</evidence>
<dbReference type="PANTHER" id="PTHR11802:SF472">
    <property type="entry name" value="SERINE CARBOXYPEPTIDASE CPVL-RELATED"/>
    <property type="match status" value="1"/>
</dbReference>
<dbReference type="SUPFAM" id="SSF53474">
    <property type="entry name" value="alpha/beta-Hydrolases"/>
    <property type="match status" value="1"/>
</dbReference>
<dbReference type="InterPro" id="IPR001563">
    <property type="entry name" value="Peptidase_S10"/>
</dbReference>
<dbReference type="EMBL" id="KK114187">
    <property type="protein sequence ID" value="KFM61848.1"/>
    <property type="molecule type" value="Genomic_DNA"/>
</dbReference>
<keyword evidence="2 7" id="KW-0121">Carboxypeptidase</keyword>
<evidence type="ECO:0000256" key="3">
    <source>
        <dbReference type="ARBA" id="ARBA00022670"/>
    </source>
</evidence>
<dbReference type="PRINTS" id="PR00724">
    <property type="entry name" value="CRBOXYPTASEC"/>
</dbReference>
<dbReference type="STRING" id="407821.A0A087T9Q9"/>
<feature type="chain" id="PRO_5005106643" description="Carboxypeptidase" evidence="7">
    <location>
        <begin position="23"/>
        <end position="469"/>
    </location>
</feature>
<evidence type="ECO:0000256" key="4">
    <source>
        <dbReference type="ARBA" id="ARBA00022729"/>
    </source>
</evidence>
<dbReference type="PROSITE" id="PS00131">
    <property type="entry name" value="CARBOXYPEPT_SER_SER"/>
    <property type="match status" value="1"/>
</dbReference>
<dbReference type="OMA" id="EMADQFV"/>
<evidence type="ECO:0000313" key="8">
    <source>
        <dbReference type="EMBL" id="KFM61848.1"/>
    </source>
</evidence>
<evidence type="ECO:0000313" key="9">
    <source>
        <dbReference type="Proteomes" id="UP000054359"/>
    </source>
</evidence>
<reference evidence="8 9" key="1">
    <citation type="submission" date="2013-11" db="EMBL/GenBank/DDBJ databases">
        <title>Genome sequencing of Stegodyphus mimosarum.</title>
        <authorList>
            <person name="Bechsgaard J."/>
        </authorList>
    </citation>
    <scope>NUCLEOTIDE SEQUENCE [LARGE SCALE GENOMIC DNA]</scope>
</reference>
<dbReference type="InterPro" id="IPR018202">
    <property type="entry name" value="Ser_caboxypep_ser_AS"/>
</dbReference>
<dbReference type="PANTHER" id="PTHR11802">
    <property type="entry name" value="SERINE PROTEASE FAMILY S10 SERINE CARBOXYPEPTIDASE"/>
    <property type="match status" value="1"/>
</dbReference>
<keyword evidence="6" id="KW-0325">Glycoprotein</keyword>
<proteinExistence type="inferred from homology"/>
<dbReference type="GO" id="GO:0004185">
    <property type="term" value="F:serine-type carboxypeptidase activity"/>
    <property type="evidence" value="ECO:0007669"/>
    <property type="project" value="UniProtKB-UniRule"/>
</dbReference>
<organism evidence="8 9">
    <name type="scientific">Stegodyphus mimosarum</name>
    <name type="common">African social velvet spider</name>
    <dbReference type="NCBI Taxonomy" id="407821"/>
    <lineage>
        <taxon>Eukaryota</taxon>
        <taxon>Metazoa</taxon>
        <taxon>Ecdysozoa</taxon>
        <taxon>Arthropoda</taxon>
        <taxon>Chelicerata</taxon>
        <taxon>Arachnida</taxon>
        <taxon>Araneae</taxon>
        <taxon>Araneomorphae</taxon>
        <taxon>Entelegynae</taxon>
        <taxon>Eresoidea</taxon>
        <taxon>Eresidae</taxon>
        <taxon>Stegodyphus</taxon>
    </lineage>
</organism>
<keyword evidence="4 7" id="KW-0732">Signal</keyword>
<sequence>MGFKVLKFGIILLSVWISICESIMMPSSDCSESGNPLFLTPFIESGEIAKARLLSRVSHLPLAPPVTSYSGLLTVNKRYNTNLFFWFFPAMNGDKRAPVLLWLQGGPGLTGLFGLFTEHGPYHVHPNLTLGLREYAWTQSFQVIYVDNPAGTGFSFTEDNKGYVTNEEEMATDMYEFLLQFFAIFHEYRRNEFYIAGESYGGKYVPALAHKIHEAKNSSKINLKGISVGNGMCDPETMMDYGDYLYQLGLVDRQQASMMRKLSKSIVRHIRKKEYYKALIEMDKLIIDLNVLPYNSYFKNYTDYKFYYNFLMTKTPEDFERFREYVVFPEFRKAVHVGNLTFQDGKKAQKHLLTDIMKSVKDQVAVIMDNYRVLFFNGQLDLIIPYPLTVNFLSSIRWKYAQEYKNAERLIWTLDNGDEIAGYVHNVKDFYEVMVRNAGHVVPYDQPRVAFDLISRFLLRKPYDSKTFH</sequence>
<evidence type="ECO:0000256" key="7">
    <source>
        <dbReference type="RuleBase" id="RU361156"/>
    </source>
</evidence>
<protein>
    <recommendedName>
        <fullName evidence="7">Carboxypeptidase</fullName>
        <ecNumber evidence="7">3.4.16.-</ecNumber>
    </recommendedName>
</protein>
<dbReference type="FunFam" id="3.40.50.1820:FF:000096">
    <property type="entry name" value="Carboxypeptidase vitellogenic-like"/>
    <property type="match status" value="1"/>
</dbReference>
<keyword evidence="3 7" id="KW-0645">Protease</keyword>